<evidence type="ECO:0000256" key="3">
    <source>
        <dbReference type="ARBA" id="ARBA00023125"/>
    </source>
</evidence>
<dbReference type="InterPro" id="IPR044946">
    <property type="entry name" value="Restrct_endonuc_typeI_TRD_sf"/>
</dbReference>
<accession>A0ABS8GY40</accession>
<keyword evidence="5" id="KW-0255">Endonuclease</keyword>
<keyword evidence="2" id="KW-0680">Restriction system</keyword>
<keyword evidence="5" id="KW-0540">Nuclease</keyword>
<name>A0ABS8GY40_9FLAO</name>
<dbReference type="EMBL" id="JAJGMW010000024">
    <property type="protein sequence ID" value="MCC4214102.1"/>
    <property type="molecule type" value="Genomic_DNA"/>
</dbReference>
<comment type="caution">
    <text evidence="5">The sequence shown here is derived from an EMBL/GenBank/DDBJ whole genome shotgun (WGS) entry which is preliminary data.</text>
</comment>
<keyword evidence="3" id="KW-0238">DNA-binding</keyword>
<keyword evidence="5" id="KW-0378">Hydrolase</keyword>
<evidence type="ECO:0000313" key="5">
    <source>
        <dbReference type="EMBL" id="MCC4214102.1"/>
    </source>
</evidence>
<evidence type="ECO:0000256" key="2">
    <source>
        <dbReference type="ARBA" id="ARBA00022747"/>
    </source>
</evidence>
<dbReference type="GO" id="GO:0016787">
    <property type="term" value="F:hydrolase activity"/>
    <property type="evidence" value="ECO:0007669"/>
    <property type="project" value="UniProtKB-KW"/>
</dbReference>
<feature type="domain" description="Type I restriction modification DNA specificity" evidence="4">
    <location>
        <begin position="55"/>
        <end position="183"/>
    </location>
</feature>
<keyword evidence="6" id="KW-1185">Reference proteome</keyword>
<evidence type="ECO:0000313" key="6">
    <source>
        <dbReference type="Proteomes" id="UP001197770"/>
    </source>
</evidence>
<comment type="similarity">
    <text evidence="1">Belongs to the type-I restriction system S methylase family.</text>
</comment>
<dbReference type="EC" id="3.1.21.-" evidence="5"/>
<gene>
    <name evidence="5" type="ORF">LLW17_15350</name>
</gene>
<dbReference type="RefSeq" id="WP_228231169.1">
    <property type="nucleotide sequence ID" value="NZ_JAJGMW010000024.1"/>
</dbReference>
<evidence type="ECO:0000256" key="1">
    <source>
        <dbReference type="ARBA" id="ARBA00010923"/>
    </source>
</evidence>
<dbReference type="InterPro" id="IPR052021">
    <property type="entry name" value="Type-I_RS_S_subunit"/>
</dbReference>
<proteinExistence type="inferred from homology"/>
<protein>
    <submittedName>
        <fullName evidence="5">Restriction endonuclease subunit S</fullName>
        <ecNumber evidence="5">3.1.21.-</ecNumber>
    </submittedName>
</protein>
<dbReference type="SUPFAM" id="SSF116734">
    <property type="entry name" value="DNA methylase specificity domain"/>
    <property type="match status" value="1"/>
</dbReference>
<dbReference type="PANTHER" id="PTHR30408:SF12">
    <property type="entry name" value="TYPE I RESTRICTION ENZYME MJAVIII SPECIFICITY SUBUNIT"/>
    <property type="match status" value="1"/>
</dbReference>
<evidence type="ECO:0000259" key="4">
    <source>
        <dbReference type="Pfam" id="PF01420"/>
    </source>
</evidence>
<organism evidence="5 6">
    <name type="scientific">Leeuwenhoekiella parthenopeia</name>
    <dbReference type="NCBI Taxonomy" id="2890320"/>
    <lineage>
        <taxon>Bacteria</taxon>
        <taxon>Pseudomonadati</taxon>
        <taxon>Bacteroidota</taxon>
        <taxon>Flavobacteriia</taxon>
        <taxon>Flavobacteriales</taxon>
        <taxon>Flavobacteriaceae</taxon>
        <taxon>Leeuwenhoekiella</taxon>
    </lineage>
</organism>
<dbReference type="InterPro" id="IPR000055">
    <property type="entry name" value="Restrct_endonuc_typeI_TRD"/>
</dbReference>
<dbReference type="PANTHER" id="PTHR30408">
    <property type="entry name" value="TYPE-1 RESTRICTION ENZYME ECOKI SPECIFICITY PROTEIN"/>
    <property type="match status" value="1"/>
</dbReference>
<dbReference type="Proteomes" id="UP001197770">
    <property type="component" value="Unassembled WGS sequence"/>
</dbReference>
<reference evidence="5 6" key="1">
    <citation type="submission" date="2021-11" db="EMBL/GenBank/DDBJ databases">
        <title>Seasonal and diel survey of microbial diversity of the Tyrrhenian coast.</title>
        <authorList>
            <person name="Gattoni G."/>
            <person name="Corral P."/>
        </authorList>
    </citation>
    <scope>NUCLEOTIDE SEQUENCE [LARGE SCALE GENOMIC DNA]</scope>
    <source>
        <strain evidence="5 6">Mr9</strain>
    </source>
</reference>
<sequence>MRFRLDGSYHIPIVQLVEQEIKRNAKKIATIGELSKDVILAGVFKRTYVDRENGVPFLGGRDITQLNPKVEKFLSTSVHAARIKKELEVFENYVLISDRGTIGKVQIVPKHWNGWAVSQNIIKVIAKSNDIAGYLFCFFNSDYGQILIKRETYGSVVDMIDDKNVSGIQVPLLNNEKKQKEINDLVL</sequence>
<dbReference type="Gene3D" id="3.90.220.20">
    <property type="entry name" value="DNA methylase specificity domains"/>
    <property type="match status" value="1"/>
</dbReference>
<dbReference type="Pfam" id="PF01420">
    <property type="entry name" value="Methylase_S"/>
    <property type="match status" value="1"/>
</dbReference>
<dbReference type="GO" id="GO:0004519">
    <property type="term" value="F:endonuclease activity"/>
    <property type="evidence" value="ECO:0007669"/>
    <property type="project" value="UniProtKB-KW"/>
</dbReference>